<feature type="region of interest" description="Disordered" evidence="2">
    <location>
        <begin position="323"/>
        <end position="398"/>
    </location>
</feature>
<dbReference type="RefSeq" id="WP_386191343.1">
    <property type="nucleotide sequence ID" value="NZ_JBHSBC010000021.1"/>
</dbReference>
<dbReference type="Proteomes" id="UP001595698">
    <property type="component" value="Unassembled WGS sequence"/>
</dbReference>
<evidence type="ECO:0000313" key="3">
    <source>
        <dbReference type="EMBL" id="MFC3982785.1"/>
    </source>
</evidence>
<dbReference type="EMBL" id="JBHSBC010000021">
    <property type="protein sequence ID" value="MFC3982785.1"/>
    <property type="molecule type" value="Genomic_DNA"/>
</dbReference>
<organism evidence="3 4">
    <name type="scientific">Streptosporangium jomthongense</name>
    <dbReference type="NCBI Taxonomy" id="1193683"/>
    <lineage>
        <taxon>Bacteria</taxon>
        <taxon>Bacillati</taxon>
        <taxon>Actinomycetota</taxon>
        <taxon>Actinomycetes</taxon>
        <taxon>Streptosporangiales</taxon>
        <taxon>Streptosporangiaceae</taxon>
        <taxon>Streptosporangium</taxon>
    </lineage>
</organism>
<proteinExistence type="predicted"/>
<dbReference type="PANTHER" id="PTHR43680:SF2">
    <property type="entry name" value="NITRATE REDUCTASE MOLYBDENUM COFACTOR ASSEMBLY CHAPERONE NARJ"/>
    <property type="match status" value="1"/>
</dbReference>
<dbReference type="Pfam" id="PF02613">
    <property type="entry name" value="Nitrate_red_del"/>
    <property type="match status" value="1"/>
</dbReference>
<dbReference type="InterPro" id="IPR003765">
    <property type="entry name" value="NO3_reductase_chaperone_NarJ"/>
</dbReference>
<keyword evidence="1" id="KW-0534">Nitrate assimilation</keyword>
<name>A0ABV8F448_9ACTN</name>
<feature type="compositionally biased region" description="Low complexity" evidence="2">
    <location>
        <begin position="330"/>
        <end position="352"/>
    </location>
</feature>
<protein>
    <submittedName>
        <fullName evidence="3">Nitrate reductase molybdenum cofactor assembly chaperone</fullName>
    </submittedName>
</protein>
<dbReference type="Gene3D" id="1.10.3480.10">
    <property type="entry name" value="TorD-like"/>
    <property type="match status" value="1"/>
</dbReference>
<evidence type="ECO:0000256" key="2">
    <source>
        <dbReference type="SAM" id="MobiDB-lite"/>
    </source>
</evidence>
<keyword evidence="4" id="KW-1185">Reference proteome</keyword>
<dbReference type="PANTHER" id="PTHR43680">
    <property type="entry name" value="NITRATE REDUCTASE MOLYBDENUM COFACTOR ASSEMBLY CHAPERONE"/>
    <property type="match status" value="1"/>
</dbReference>
<dbReference type="SUPFAM" id="SSF89155">
    <property type="entry name" value="TorD-like"/>
    <property type="match status" value="1"/>
</dbReference>
<evidence type="ECO:0000256" key="1">
    <source>
        <dbReference type="ARBA" id="ARBA00023063"/>
    </source>
</evidence>
<sequence>MTTPPTNTTFTATPVTPAAPVTATTRIPVPVIDVTFTAVTDAAPMPVIDTAPAAMGTASMAATGGVPAATDTTSGTVTDGASAAMDAPLMAATDGVPAAMGTASGTVTDGASAATDATPVVADGASVIDGTSVAPADRIRLFQLASVLLTYPDAELLGAADELRGAAAGIGHPWLRGQVEEFLAWLTGTAPIDAQRHYVRTFDLRRKSGLYLTYYLHGDTRRRGMALLVLKRRYRAHGLRLAAGELPDLLPVVLEFAAVVGPGEGEAPLRQHRRGVELFRAALADLGTPYGLLLDAITAVLPELTDADRAAIAELALDGPPVESVGLDTPGSNPCGPGSPGLDPSGLNLCGPGSPGLGSLGPDLLSPGFPSPDLDLHGDELGGIGLAPYPTPSSEDLR</sequence>
<accession>A0ABV8F448</accession>
<dbReference type="NCBIfam" id="TIGR00684">
    <property type="entry name" value="narJ"/>
    <property type="match status" value="1"/>
</dbReference>
<gene>
    <name evidence="3" type="primary">narJ</name>
    <name evidence="3" type="ORF">ACFOYY_21775</name>
</gene>
<dbReference type="InterPro" id="IPR020945">
    <property type="entry name" value="DMSO/NO3_reduct_chaperone"/>
</dbReference>
<dbReference type="InterPro" id="IPR036411">
    <property type="entry name" value="TorD-like_sf"/>
</dbReference>
<comment type="caution">
    <text evidence="3">The sequence shown here is derived from an EMBL/GenBank/DDBJ whole genome shotgun (WGS) entry which is preliminary data.</text>
</comment>
<evidence type="ECO:0000313" key="4">
    <source>
        <dbReference type="Proteomes" id="UP001595698"/>
    </source>
</evidence>
<feature type="compositionally biased region" description="Low complexity" evidence="2">
    <location>
        <begin position="360"/>
        <end position="373"/>
    </location>
</feature>
<reference evidence="4" key="1">
    <citation type="journal article" date="2019" name="Int. J. Syst. Evol. Microbiol.">
        <title>The Global Catalogue of Microorganisms (GCM) 10K type strain sequencing project: providing services to taxonomists for standard genome sequencing and annotation.</title>
        <authorList>
            <consortium name="The Broad Institute Genomics Platform"/>
            <consortium name="The Broad Institute Genome Sequencing Center for Infectious Disease"/>
            <person name="Wu L."/>
            <person name="Ma J."/>
        </authorList>
    </citation>
    <scope>NUCLEOTIDE SEQUENCE [LARGE SCALE GENOMIC DNA]</scope>
    <source>
        <strain evidence="4">TBRC 7912</strain>
    </source>
</reference>